<name>A0A976SJM0_THEOR</name>
<organism evidence="3 4">
    <name type="scientific">Theileria orientalis</name>
    <dbReference type="NCBI Taxonomy" id="68886"/>
    <lineage>
        <taxon>Eukaryota</taxon>
        <taxon>Sar</taxon>
        <taxon>Alveolata</taxon>
        <taxon>Apicomplexa</taxon>
        <taxon>Aconoidasida</taxon>
        <taxon>Piroplasmida</taxon>
        <taxon>Theileriidae</taxon>
        <taxon>Theileria</taxon>
    </lineage>
</organism>
<proteinExistence type="predicted"/>
<accession>A0A976SJM0</accession>
<feature type="region of interest" description="Disordered" evidence="1">
    <location>
        <begin position="28"/>
        <end position="199"/>
    </location>
</feature>
<dbReference type="AlphaFoldDB" id="A0A976SJM0"/>
<keyword evidence="2" id="KW-0472">Membrane</keyword>
<feature type="compositionally biased region" description="Polar residues" evidence="1">
    <location>
        <begin position="89"/>
        <end position="100"/>
    </location>
</feature>
<keyword evidence="2" id="KW-0812">Transmembrane</keyword>
<gene>
    <name evidence="3" type="ORF">MACK_003665</name>
</gene>
<reference evidence="3" key="1">
    <citation type="submission" date="2022-07" db="EMBL/GenBank/DDBJ databases">
        <title>Evaluation of T. orientalis genome assembly methods using nanopore sequencing and analysis of variation between genomes.</title>
        <authorList>
            <person name="Yam J."/>
            <person name="Micallef M.L."/>
            <person name="Liu M."/>
            <person name="Djordjevic S.P."/>
            <person name="Bogema D.R."/>
            <person name="Jenkins C."/>
        </authorList>
    </citation>
    <scope>NUCLEOTIDE SEQUENCE</scope>
    <source>
        <strain evidence="3">Goon Nure</strain>
    </source>
</reference>
<feature type="compositionally biased region" description="Polar residues" evidence="1">
    <location>
        <begin position="156"/>
        <end position="169"/>
    </location>
</feature>
<evidence type="ECO:0000256" key="2">
    <source>
        <dbReference type="SAM" id="Phobius"/>
    </source>
</evidence>
<evidence type="ECO:0000313" key="3">
    <source>
        <dbReference type="EMBL" id="UVC50042.1"/>
    </source>
</evidence>
<evidence type="ECO:0000313" key="4">
    <source>
        <dbReference type="Proteomes" id="UP000244811"/>
    </source>
</evidence>
<feature type="compositionally biased region" description="Gly residues" evidence="1">
    <location>
        <begin position="63"/>
        <end position="80"/>
    </location>
</feature>
<feature type="transmembrane region" description="Helical" evidence="2">
    <location>
        <begin position="208"/>
        <end position="228"/>
    </location>
</feature>
<keyword evidence="2" id="KW-1133">Transmembrane helix</keyword>
<protein>
    <submittedName>
        <fullName evidence="3">Uncharacterized protein</fullName>
    </submittedName>
</protein>
<feature type="compositionally biased region" description="Basic and acidic residues" evidence="1">
    <location>
        <begin position="101"/>
        <end position="117"/>
    </location>
</feature>
<sequence length="244" mass="25850">MPKLSQINQIAPRQNDFEEFRKEVYTILKGGNKNPLVEGHSPSTRSGNTEDSGSKGSVLGSGSEPGLGGSRTHGGALGKGRGGRVETTRLGTSNSLQNSHTRTEPSETRGTPKDHPSKQNTESLPNSHHSGSSEVNLPSTEQERLRDSGVLPAVSPQDSLNSDKGQSDTNHVEDSNDETDPNGDEHNHDSPVEPPNIGENEGFFAKHWAKFVGVGVGVISITVGIIVYKKCVMVSAGAAIDPVL</sequence>
<evidence type="ECO:0000256" key="1">
    <source>
        <dbReference type="SAM" id="MobiDB-lite"/>
    </source>
</evidence>
<feature type="compositionally biased region" description="Polar residues" evidence="1">
    <location>
        <begin position="41"/>
        <end position="51"/>
    </location>
</feature>
<dbReference type="Proteomes" id="UP000244811">
    <property type="component" value="Chromosome 2"/>
</dbReference>
<feature type="compositionally biased region" description="Polar residues" evidence="1">
    <location>
        <begin position="118"/>
        <end position="140"/>
    </location>
</feature>
<dbReference type="EMBL" id="CP056071">
    <property type="protein sequence ID" value="UVC50042.1"/>
    <property type="molecule type" value="Genomic_DNA"/>
</dbReference>